<accession>A0AAX4FW65</accession>
<dbReference type="Proteomes" id="UP001305652">
    <property type="component" value="Chromosome"/>
</dbReference>
<proteinExistence type="predicted"/>
<evidence type="ECO:0008006" key="3">
    <source>
        <dbReference type="Google" id="ProtNLM"/>
    </source>
</evidence>
<dbReference type="AlphaFoldDB" id="A0AAX4FW65"/>
<sequence length="172" mass="18261">MRGSPPDRLICLILLLMLVPAAAWGATVTRTLSTAEPGAGEVFEVSLSIEGITLGGVVETLPPGYTFAGTDHPADRILARDRQVAFALINETLITYKVRAPSSGSGDITGIWEDFLGESNGTIPASHLAVDGIETEEENTPQERPTQEAAPPFALLTAIVALIIARRWGGQR</sequence>
<dbReference type="RefSeq" id="WP_318622009.1">
    <property type="nucleotide sequence ID" value="NZ_CP137642.1"/>
</dbReference>
<protein>
    <recommendedName>
        <fullName evidence="3">PGF-CTERM sorting domain-containing protein</fullName>
    </recommendedName>
</protein>
<dbReference type="EMBL" id="CP137642">
    <property type="protein sequence ID" value="WOX58198.1"/>
    <property type="molecule type" value="Genomic_DNA"/>
</dbReference>
<organism evidence="1 2">
    <name type="scientific">Methanoculleus receptaculi</name>
    <dbReference type="NCBI Taxonomy" id="394967"/>
    <lineage>
        <taxon>Archaea</taxon>
        <taxon>Methanobacteriati</taxon>
        <taxon>Methanobacteriota</taxon>
        <taxon>Stenosarchaea group</taxon>
        <taxon>Methanomicrobia</taxon>
        <taxon>Methanomicrobiales</taxon>
        <taxon>Methanomicrobiaceae</taxon>
        <taxon>Methanoculleus</taxon>
    </lineage>
</organism>
<reference evidence="1 2" key="1">
    <citation type="submission" date="2023-10" db="EMBL/GenBank/DDBJ databases">
        <title>The complete genome sequence of Methanoculleus receptaculi DSM 18860.</title>
        <authorList>
            <person name="Lai S.-J."/>
            <person name="You Y.-T."/>
            <person name="Chen S.-C."/>
        </authorList>
    </citation>
    <scope>NUCLEOTIDE SEQUENCE [LARGE SCALE GENOMIC DNA]</scope>
    <source>
        <strain evidence="1 2">DSM 18860</strain>
    </source>
</reference>
<evidence type="ECO:0000313" key="2">
    <source>
        <dbReference type="Proteomes" id="UP001305652"/>
    </source>
</evidence>
<dbReference type="KEGG" id="mrc:R6Y96_02850"/>
<keyword evidence="2" id="KW-1185">Reference proteome</keyword>
<gene>
    <name evidence="1" type="ORF">R6Y96_02850</name>
</gene>
<name>A0AAX4FW65_9EURY</name>
<evidence type="ECO:0000313" key="1">
    <source>
        <dbReference type="EMBL" id="WOX58198.1"/>
    </source>
</evidence>
<dbReference type="GeneID" id="85732061"/>